<dbReference type="EMBL" id="MVBO01000123">
    <property type="protein sequence ID" value="OZJ02818.1"/>
    <property type="molecule type" value="Genomic_DNA"/>
</dbReference>
<comment type="caution">
    <text evidence="1">The sequence shown here is derived from an EMBL/GenBank/DDBJ whole genome shotgun (WGS) entry which is preliminary data.</text>
</comment>
<proteinExistence type="predicted"/>
<protein>
    <submittedName>
        <fullName evidence="1">Uncharacterized protein</fullName>
    </submittedName>
</protein>
<gene>
    <name evidence="1" type="ORF">BZG36_05216</name>
</gene>
<sequence length="142" mass="15900">MREVYHTASEVRMWLGQGSEDGTRCLKFIDDLTGAYIATDDPTGTEDSVIEETVVKALLVPGGIFARAGIRFGQALIDIGDIIEPSARDDKAEMLLDPDENYSLHQESIEDISEWRPSKSRLQRVQGENLREIAELFGKIFI</sequence>
<keyword evidence="2" id="KW-1185">Reference proteome</keyword>
<dbReference type="Proteomes" id="UP000242875">
    <property type="component" value="Unassembled WGS sequence"/>
</dbReference>
<organism evidence="1 2">
    <name type="scientific">Bifiguratus adelaidae</name>
    <dbReference type="NCBI Taxonomy" id="1938954"/>
    <lineage>
        <taxon>Eukaryota</taxon>
        <taxon>Fungi</taxon>
        <taxon>Fungi incertae sedis</taxon>
        <taxon>Mucoromycota</taxon>
        <taxon>Mucoromycotina</taxon>
        <taxon>Endogonomycetes</taxon>
        <taxon>Endogonales</taxon>
        <taxon>Endogonales incertae sedis</taxon>
        <taxon>Bifiguratus</taxon>
    </lineage>
</organism>
<reference evidence="1 2" key="1">
    <citation type="journal article" date="2017" name="Mycologia">
        <title>Bifiguratus adelaidae, gen. et sp. nov., a new member of Mucoromycotina in endophytic and soil-dwelling habitats.</title>
        <authorList>
            <person name="Torres-Cruz T.J."/>
            <person name="Billingsley Tobias T.L."/>
            <person name="Almatruk M."/>
            <person name="Hesse C."/>
            <person name="Kuske C.R."/>
            <person name="Desiro A."/>
            <person name="Benucci G.M."/>
            <person name="Bonito G."/>
            <person name="Stajich J.E."/>
            <person name="Dunlap C."/>
            <person name="Arnold A.E."/>
            <person name="Porras-Alfaro A."/>
        </authorList>
    </citation>
    <scope>NUCLEOTIDE SEQUENCE [LARGE SCALE GENOMIC DNA]</scope>
    <source>
        <strain evidence="1 2">AZ0501</strain>
    </source>
</reference>
<evidence type="ECO:0000313" key="1">
    <source>
        <dbReference type="EMBL" id="OZJ02818.1"/>
    </source>
</evidence>
<name>A0A261XWX0_9FUNG</name>
<accession>A0A261XWX0</accession>
<dbReference type="OrthoDB" id="2157530at2759"/>
<dbReference type="AlphaFoldDB" id="A0A261XWX0"/>
<evidence type="ECO:0000313" key="2">
    <source>
        <dbReference type="Proteomes" id="UP000242875"/>
    </source>
</evidence>